<dbReference type="Proteomes" id="UP000186456">
    <property type="component" value="Unassembled WGS sequence"/>
</dbReference>
<dbReference type="CDD" id="cd06418">
    <property type="entry name" value="GH25_BacA-like"/>
    <property type="match status" value="1"/>
</dbReference>
<accession>A0A1H0Q923</accession>
<dbReference type="InterPro" id="IPR017853">
    <property type="entry name" value="GH"/>
</dbReference>
<dbReference type="InterPro" id="IPR036366">
    <property type="entry name" value="PGBDSf"/>
</dbReference>
<dbReference type="SUPFAM" id="SSF47090">
    <property type="entry name" value="PGBD-like"/>
    <property type="match status" value="1"/>
</dbReference>
<feature type="domain" description="Rv2525c-like glycoside hydrolase-like" evidence="2">
    <location>
        <begin position="312"/>
        <end position="469"/>
    </location>
</feature>
<dbReference type="SUPFAM" id="SSF51445">
    <property type="entry name" value="(Trans)glycosidases"/>
    <property type="match status" value="1"/>
</dbReference>
<organism evidence="3 4">
    <name type="scientific">Microbacterium testaceum (strain StLB037)</name>
    <dbReference type="NCBI Taxonomy" id="979556"/>
    <lineage>
        <taxon>Bacteria</taxon>
        <taxon>Bacillati</taxon>
        <taxon>Actinomycetota</taxon>
        <taxon>Actinomycetes</taxon>
        <taxon>Micrococcales</taxon>
        <taxon>Microbacteriaceae</taxon>
        <taxon>Microbacterium</taxon>
    </lineage>
</organism>
<evidence type="ECO:0000259" key="1">
    <source>
        <dbReference type="Pfam" id="PF01471"/>
    </source>
</evidence>
<gene>
    <name evidence="3" type="ORF">SAMN04487788_2289</name>
</gene>
<evidence type="ECO:0000313" key="3">
    <source>
        <dbReference type="EMBL" id="SDP13535.1"/>
    </source>
</evidence>
<evidence type="ECO:0000313" key="4">
    <source>
        <dbReference type="Proteomes" id="UP000186456"/>
    </source>
</evidence>
<dbReference type="EMBL" id="FNJN01000004">
    <property type="protein sequence ID" value="SDP13535.1"/>
    <property type="molecule type" value="Genomic_DNA"/>
</dbReference>
<dbReference type="InterPro" id="IPR015020">
    <property type="entry name" value="Rv2525c-like_Glyco_Hydro-like"/>
</dbReference>
<feature type="domain" description="Peptidoglycan binding-like" evidence="1">
    <location>
        <begin position="234"/>
        <end position="285"/>
    </location>
</feature>
<dbReference type="AlphaFoldDB" id="A0A1H0Q923"/>
<name>A0A1H0Q923_MICTS</name>
<proteinExistence type="predicted"/>
<dbReference type="Pfam" id="PF08924">
    <property type="entry name" value="Rv2525c_GlyHyd-like"/>
    <property type="match status" value="1"/>
</dbReference>
<dbReference type="Pfam" id="PF01471">
    <property type="entry name" value="PG_binding_1"/>
    <property type="match status" value="1"/>
</dbReference>
<sequence length="774" mass="84730">MASDSKVLATQEWLNKTYGAEVLGRTLTQDGQIGWQTIYGMIRGLQKELGISSFSDNFGNGTMAALIAQYPVISPSTSKYNVRRLAQSALWCHGYLGGNEWGSLDAVTNNGLKSFLYNCGLAALSETVPTEFTPKMVKALMTLDAYSLIGSGKAEIREAQQWINGKYRSRKQPILPCDGLFTRSTQQGLMTVIQYELGLSDSQANGSFGPSTKSGLASEANVSSGSVDGTKNWVRLFQCALRFNGYDAPLNGQFDSSTVTATKAFQGYAELGSTGAANFKTWASLLISTGDETRTGVASDMASQLTASWCTSLYANGYRTVGRYLSVAGKRYAPGELENIFAAGLRTFPIMQEANTGPDDFSYEKGLDHGFQALRRLRQLGFADGATVFFAVDFDALDDTISSRVKPYFEGVAKRFQASLSNYRIGIYGTRNVCARIINEGLAQEAFVASMSWGWGGNLGFPLPPSWSYDQIWNGTLAGTALEIDKNVQSARARPAARGDVARTPLTYVSSGTGGPPTTLSFDEDYFWYISELTTRAEIQAQSRESAWKIALFYLQNLDYNNPAWQSVAPADLSSVDYLLYQNVRDEMPLPPSSTRARMTHWAASTRVYQRYWQYAEPVGSVVTVSDLGAWGLDLAQAWGDYLTAAPSDSIRSWLASRIGNTSAGFGLDDMLGDIDALLVTRMLRDTPNRSLDDTVREIGVHVQDDPVWRYRRFMEVRFGGSYEVAAAAGKSVFTTGWGQLASWALVNARQPTSEEATQIGLGFSDAIKRLRAQ</sequence>
<dbReference type="Gene3D" id="1.10.101.10">
    <property type="entry name" value="PGBD-like superfamily/PGBD"/>
    <property type="match status" value="1"/>
</dbReference>
<protein>
    <submittedName>
        <fullName evidence="3">Putative peptidoglycan binding domain-containing protein</fullName>
    </submittedName>
</protein>
<dbReference type="InterPro" id="IPR036365">
    <property type="entry name" value="PGBD-like_sf"/>
</dbReference>
<dbReference type="InterPro" id="IPR002477">
    <property type="entry name" value="Peptidoglycan-bd-like"/>
</dbReference>
<dbReference type="Gene3D" id="3.20.20.80">
    <property type="entry name" value="Glycosidases"/>
    <property type="match status" value="1"/>
</dbReference>
<dbReference type="RefSeq" id="WP_081349790.1">
    <property type="nucleotide sequence ID" value="NZ_FNJN01000004.1"/>
</dbReference>
<evidence type="ECO:0000259" key="2">
    <source>
        <dbReference type="Pfam" id="PF08924"/>
    </source>
</evidence>
<reference evidence="3 4" key="1">
    <citation type="submission" date="2016-10" db="EMBL/GenBank/DDBJ databases">
        <authorList>
            <person name="de Groot N.N."/>
        </authorList>
    </citation>
    <scope>NUCLEOTIDE SEQUENCE [LARGE SCALE GENOMIC DNA]</scope>
    <source>
        <strain evidence="3 4">StLB037</strain>
    </source>
</reference>